<feature type="signal peptide" evidence="1">
    <location>
        <begin position="1"/>
        <end position="19"/>
    </location>
</feature>
<dbReference type="GO" id="GO:0005783">
    <property type="term" value="C:endoplasmic reticulum"/>
    <property type="evidence" value="ECO:0007669"/>
    <property type="project" value="InterPro"/>
</dbReference>
<organism evidence="3 4">
    <name type="scientific">Allacma fusca</name>
    <dbReference type="NCBI Taxonomy" id="39272"/>
    <lineage>
        <taxon>Eukaryota</taxon>
        <taxon>Metazoa</taxon>
        <taxon>Ecdysozoa</taxon>
        <taxon>Arthropoda</taxon>
        <taxon>Hexapoda</taxon>
        <taxon>Collembola</taxon>
        <taxon>Symphypleona</taxon>
        <taxon>Sminthuridae</taxon>
        <taxon>Allacma</taxon>
    </lineage>
</organism>
<dbReference type="EMBL" id="CAJVCH010022688">
    <property type="protein sequence ID" value="CAG7693328.1"/>
    <property type="molecule type" value="Genomic_DNA"/>
</dbReference>
<evidence type="ECO:0000259" key="2">
    <source>
        <dbReference type="Pfam" id="PF08336"/>
    </source>
</evidence>
<dbReference type="InterPro" id="IPR013547">
    <property type="entry name" value="P4H_N"/>
</dbReference>
<feature type="non-terminal residue" evidence="3">
    <location>
        <position position="1"/>
    </location>
</feature>
<keyword evidence="4" id="KW-1185">Reference proteome</keyword>
<sequence length="167" mass="19558">MLKFPLFLVSFWSYNLVWATDNYFVITRSPKLLDSWAEAELKFAEALQPLPLQLRKITPEQLGRITSYLADFSNCTKNLRGFGRNPQENINAVTYNPIATFRMIRRILQELTFLKETKIDPDAFPQENLYDLFNVFPEDGWLREDDFKEAISAILRISHVYSLKAED</sequence>
<dbReference type="Proteomes" id="UP000708208">
    <property type="component" value="Unassembled WGS sequence"/>
</dbReference>
<evidence type="ECO:0000256" key="1">
    <source>
        <dbReference type="SAM" id="SignalP"/>
    </source>
</evidence>
<gene>
    <name evidence="3" type="ORF">AFUS01_LOCUS3754</name>
</gene>
<evidence type="ECO:0000313" key="3">
    <source>
        <dbReference type="EMBL" id="CAG7693328.1"/>
    </source>
</evidence>
<feature type="domain" description="Prolyl 4-hydroxylase N-terminal" evidence="2">
    <location>
        <begin position="86"/>
        <end position="167"/>
    </location>
</feature>
<comment type="caution">
    <text evidence="3">The sequence shown here is derived from an EMBL/GenBank/DDBJ whole genome shotgun (WGS) entry which is preliminary data.</text>
</comment>
<name>A0A8J2NIU0_9HEXA</name>
<reference evidence="3" key="1">
    <citation type="submission" date="2021-06" db="EMBL/GenBank/DDBJ databases">
        <authorList>
            <person name="Hodson N. C."/>
            <person name="Mongue J. A."/>
            <person name="Jaron S. K."/>
        </authorList>
    </citation>
    <scope>NUCLEOTIDE SEQUENCE</scope>
</reference>
<dbReference type="GO" id="GO:0004656">
    <property type="term" value="F:procollagen-proline 4-dioxygenase activity"/>
    <property type="evidence" value="ECO:0007669"/>
    <property type="project" value="InterPro"/>
</dbReference>
<feature type="chain" id="PRO_5035179571" description="Prolyl 4-hydroxylase N-terminal domain-containing protein" evidence="1">
    <location>
        <begin position="20"/>
        <end position="167"/>
    </location>
</feature>
<proteinExistence type="predicted"/>
<protein>
    <recommendedName>
        <fullName evidence="2">Prolyl 4-hydroxylase N-terminal domain-containing protein</fullName>
    </recommendedName>
</protein>
<accession>A0A8J2NIU0</accession>
<dbReference type="Pfam" id="PF08336">
    <property type="entry name" value="P4Ha_N"/>
    <property type="match status" value="1"/>
</dbReference>
<keyword evidence="1" id="KW-0732">Signal</keyword>
<evidence type="ECO:0000313" key="4">
    <source>
        <dbReference type="Proteomes" id="UP000708208"/>
    </source>
</evidence>
<dbReference type="AlphaFoldDB" id="A0A8J2NIU0"/>